<dbReference type="GO" id="GO:0006364">
    <property type="term" value="P:rRNA processing"/>
    <property type="evidence" value="ECO:0007669"/>
    <property type="project" value="UniProtKB-UniRule"/>
</dbReference>
<keyword evidence="5 8" id="KW-0255">Endonuclease</keyword>
<keyword evidence="3 8" id="KW-0507">mRNA processing</keyword>
<dbReference type="PANTHER" id="PTHR11207:SF0">
    <property type="entry name" value="RIBONUCLEASE 3"/>
    <property type="match status" value="1"/>
</dbReference>
<keyword evidence="8" id="KW-0479">Metal-binding</keyword>
<accession>A0A846MMY9</accession>
<dbReference type="SUPFAM" id="SSF69065">
    <property type="entry name" value="RNase III domain-like"/>
    <property type="match status" value="1"/>
</dbReference>
<protein>
    <recommendedName>
        <fullName evidence="8">Ribonuclease 3</fullName>
        <ecNumber evidence="8">3.1.26.3</ecNumber>
    </recommendedName>
    <alternativeName>
        <fullName evidence="8">Ribonuclease III</fullName>
        <shortName evidence="8">RNase III</shortName>
    </alternativeName>
</protein>
<comment type="cofactor">
    <cofactor evidence="8">
        <name>Mg(2+)</name>
        <dbReference type="ChEBI" id="CHEBI:18420"/>
    </cofactor>
</comment>
<comment type="catalytic activity">
    <reaction evidence="1 8">
        <text>Endonucleolytic cleavage to 5'-phosphomonoester.</text>
        <dbReference type="EC" id="3.1.26.3"/>
    </reaction>
</comment>
<dbReference type="GO" id="GO:0005737">
    <property type="term" value="C:cytoplasm"/>
    <property type="evidence" value="ECO:0007669"/>
    <property type="project" value="UniProtKB-SubCell"/>
</dbReference>
<dbReference type="PROSITE" id="PS50137">
    <property type="entry name" value="DS_RBD"/>
    <property type="match status" value="1"/>
</dbReference>
<gene>
    <name evidence="8" type="primary">rnc</name>
    <name evidence="11" type="ORF">FHS56_000268</name>
</gene>
<dbReference type="AlphaFoldDB" id="A0A846MMY9"/>
<dbReference type="SMART" id="SM00535">
    <property type="entry name" value="RIBOc"/>
    <property type="match status" value="1"/>
</dbReference>
<evidence type="ECO:0000256" key="7">
    <source>
        <dbReference type="ARBA" id="ARBA00022884"/>
    </source>
</evidence>
<comment type="subcellular location">
    <subcellularLocation>
        <location evidence="8">Cytoplasm</location>
    </subcellularLocation>
</comment>
<organism evidence="11 12">
    <name type="scientific">Thermonema lapsum</name>
    <dbReference type="NCBI Taxonomy" id="28195"/>
    <lineage>
        <taxon>Bacteria</taxon>
        <taxon>Pseudomonadati</taxon>
        <taxon>Bacteroidota</taxon>
        <taxon>Cytophagia</taxon>
        <taxon>Cytophagales</taxon>
        <taxon>Thermonemataceae</taxon>
        <taxon>Thermonema</taxon>
    </lineage>
</organism>
<dbReference type="PROSITE" id="PS00517">
    <property type="entry name" value="RNASE_3_1"/>
    <property type="match status" value="1"/>
</dbReference>
<dbReference type="GO" id="GO:0004525">
    <property type="term" value="F:ribonuclease III activity"/>
    <property type="evidence" value="ECO:0007669"/>
    <property type="project" value="UniProtKB-UniRule"/>
</dbReference>
<sequence>MWRNLLAYFFGIYRDEREKRLASFVKRITGRKPFHIEFYDLAFRHTSAAVRLPNRAFVLSNERLEYLGDAILGAIIADYLYHKYPFKKEGFLTELRSRMVSRDTLNALGERLGFMDYIQYEGNRHSGSFRSMVGDAFEAFVGALYLDKGFATTRHIVIDKIIKPHLDVEHLAQAPRNFKSMLIEWGQRNGKSVHFEIVEVKTSGSRRQFLVHAMDGDQVLGKGQGLTKKEAEQEAAKAACESLNLT</sequence>
<evidence type="ECO:0000256" key="6">
    <source>
        <dbReference type="ARBA" id="ARBA00022801"/>
    </source>
</evidence>
<keyword evidence="8" id="KW-0699">rRNA-binding</keyword>
<evidence type="ECO:0000256" key="8">
    <source>
        <dbReference type="HAMAP-Rule" id="MF_00104"/>
    </source>
</evidence>
<dbReference type="Gene3D" id="1.10.1520.10">
    <property type="entry name" value="Ribonuclease III domain"/>
    <property type="match status" value="1"/>
</dbReference>
<dbReference type="CDD" id="cd00593">
    <property type="entry name" value="RIBOc"/>
    <property type="match status" value="1"/>
</dbReference>
<dbReference type="InterPro" id="IPR011907">
    <property type="entry name" value="RNase_III"/>
</dbReference>
<dbReference type="EMBL" id="JAASRN010000001">
    <property type="protein sequence ID" value="NIK72782.1"/>
    <property type="molecule type" value="Genomic_DNA"/>
</dbReference>
<dbReference type="Pfam" id="PF00035">
    <property type="entry name" value="dsrm"/>
    <property type="match status" value="1"/>
</dbReference>
<dbReference type="Gene3D" id="3.30.160.20">
    <property type="match status" value="1"/>
</dbReference>
<feature type="binding site" evidence="8">
    <location>
        <position position="135"/>
    </location>
    <ligand>
        <name>Mg(2+)</name>
        <dbReference type="ChEBI" id="CHEBI:18420"/>
    </ligand>
</feature>
<dbReference type="HAMAP" id="MF_00104">
    <property type="entry name" value="RNase_III"/>
    <property type="match status" value="1"/>
</dbReference>
<feature type="domain" description="RNase III" evidence="10">
    <location>
        <begin position="21"/>
        <end position="149"/>
    </location>
</feature>
<keyword evidence="8" id="KW-0460">Magnesium</keyword>
<dbReference type="GO" id="GO:0006397">
    <property type="term" value="P:mRNA processing"/>
    <property type="evidence" value="ECO:0007669"/>
    <property type="project" value="UniProtKB-UniRule"/>
</dbReference>
<dbReference type="GO" id="GO:0019843">
    <property type="term" value="F:rRNA binding"/>
    <property type="evidence" value="ECO:0007669"/>
    <property type="project" value="UniProtKB-KW"/>
</dbReference>
<dbReference type="Pfam" id="PF14622">
    <property type="entry name" value="Ribonucleas_3_3"/>
    <property type="match status" value="1"/>
</dbReference>
<evidence type="ECO:0000256" key="4">
    <source>
        <dbReference type="ARBA" id="ARBA00022722"/>
    </source>
</evidence>
<feature type="active site" evidence="8">
    <location>
        <position position="138"/>
    </location>
</feature>
<reference evidence="11 12" key="1">
    <citation type="submission" date="2020-03" db="EMBL/GenBank/DDBJ databases">
        <title>Genomic Encyclopedia of Type Strains, Phase IV (KMG-IV): sequencing the most valuable type-strain genomes for metagenomic binning, comparative biology and taxonomic classification.</title>
        <authorList>
            <person name="Goeker M."/>
        </authorList>
    </citation>
    <scope>NUCLEOTIDE SEQUENCE [LARGE SCALE GENOMIC DNA]</scope>
    <source>
        <strain evidence="11 12">DSM 5718</strain>
    </source>
</reference>
<evidence type="ECO:0000259" key="9">
    <source>
        <dbReference type="PROSITE" id="PS50137"/>
    </source>
</evidence>
<feature type="binding site" evidence="8">
    <location>
        <position position="138"/>
    </location>
    <ligand>
        <name>Mg(2+)</name>
        <dbReference type="ChEBI" id="CHEBI:18420"/>
    </ligand>
</feature>
<evidence type="ECO:0000256" key="5">
    <source>
        <dbReference type="ARBA" id="ARBA00022759"/>
    </source>
</evidence>
<evidence type="ECO:0000256" key="3">
    <source>
        <dbReference type="ARBA" id="ARBA00022664"/>
    </source>
</evidence>
<evidence type="ECO:0000313" key="11">
    <source>
        <dbReference type="EMBL" id="NIK72782.1"/>
    </source>
</evidence>
<keyword evidence="12" id="KW-1185">Reference proteome</keyword>
<dbReference type="PROSITE" id="PS50142">
    <property type="entry name" value="RNASE_3_2"/>
    <property type="match status" value="1"/>
</dbReference>
<evidence type="ECO:0000256" key="1">
    <source>
        <dbReference type="ARBA" id="ARBA00000109"/>
    </source>
</evidence>
<comment type="function">
    <text evidence="8">Digests double-stranded RNA. Involved in the processing of primary rRNA transcript to yield the immediate precursors to the large and small rRNAs (23S and 16S). Processes some mRNAs, and tRNAs when they are encoded in the rRNA operon. Processes pre-crRNA and tracrRNA of type II CRISPR loci if present in the organism.</text>
</comment>
<dbReference type="InterPro" id="IPR000999">
    <property type="entry name" value="RNase_III_dom"/>
</dbReference>
<keyword evidence="8" id="KW-0698">rRNA processing</keyword>
<dbReference type="NCBIfam" id="TIGR02191">
    <property type="entry name" value="RNaseIII"/>
    <property type="match status" value="1"/>
</dbReference>
<dbReference type="SUPFAM" id="SSF54768">
    <property type="entry name" value="dsRNA-binding domain-like"/>
    <property type="match status" value="1"/>
</dbReference>
<dbReference type="SMART" id="SM00358">
    <property type="entry name" value="DSRM"/>
    <property type="match status" value="1"/>
</dbReference>
<dbReference type="PANTHER" id="PTHR11207">
    <property type="entry name" value="RIBONUCLEASE III"/>
    <property type="match status" value="1"/>
</dbReference>
<keyword evidence="6 8" id="KW-0378">Hydrolase</keyword>
<name>A0A846MMY9_9BACT</name>
<dbReference type="EC" id="3.1.26.3" evidence="8"/>
<keyword evidence="8" id="KW-0819">tRNA processing</keyword>
<evidence type="ECO:0000256" key="2">
    <source>
        <dbReference type="ARBA" id="ARBA00010183"/>
    </source>
</evidence>
<dbReference type="GO" id="GO:0003725">
    <property type="term" value="F:double-stranded RNA binding"/>
    <property type="evidence" value="ECO:0007669"/>
    <property type="project" value="TreeGrafter"/>
</dbReference>
<dbReference type="RefSeq" id="WP_317165649.1">
    <property type="nucleotide sequence ID" value="NZ_JAASRN010000001.1"/>
</dbReference>
<feature type="binding site" evidence="8">
    <location>
        <position position="65"/>
    </location>
    <ligand>
        <name>Mg(2+)</name>
        <dbReference type="ChEBI" id="CHEBI:18420"/>
    </ligand>
</feature>
<keyword evidence="7 8" id="KW-0694">RNA-binding</keyword>
<dbReference type="InterPro" id="IPR036389">
    <property type="entry name" value="RNase_III_sf"/>
</dbReference>
<evidence type="ECO:0000259" key="10">
    <source>
        <dbReference type="PROSITE" id="PS50142"/>
    </source>
</evidence>
<comment type="caution">
    <text evidence="11">The sequence shown here is derived from an EMBL/GenBank/DDBJ whole genome shotgun (WGS) entry which is preliminary data.</text>
</comment>
<dbReference type="GO" id="GO:0008033">
    <property type="term" value="P:tRNA processing"/>
    <property type="evidence" value="ECO:0007669"/>
    <property type="project" value="UniProtKB-KW"/>
</dbReference>
<evidence type="ECO:0000313" key="12">
    <source>
        <dbReference type="Proteomes" id="UP000537126"/>
    </source>
</evidence>
<comment type="subunit">
    <text evidence="8">Homodimer.</text>
</comment>
<proteinExistence type="inferred from homology"/>
<feature type="domain" description="DRBM" evidence="9">
    <location>
        <begin position="177"/>
        <end position="245"/>
    </location>
</feature>
<dbReference type="Proteomes" id="UP000537126">
    <property type="component" value="Unassembled WGS sequence"/>
</dbReference>
<keyword evidence="8" id="KW-0963">Cytoplasm</keyword>
<dbReference type="InterPro" id="IPR014720">
    <property type="entry name" value="dsRBD_dom"/>
</dbReference>
<dbReference type="GO" id="GO:0010468">
    <property type="term" value="P:regulation of gene expression"/>
    <property type="evidence" value="ECO:0007669"/>
    <property type="project" value="TreeGrafter"/>
</dbReference>
<dbReference type="GO" id="GO:0046872">
    <property type="term" value="F:metal ion binding"/>
    <property type="evidence" value="ECO:0007669"/>
    <property type="project" value="UniProtKB-KW"/>
</dbReference>
<keyword evidence="4 8" id="KW-0540">Nuclease</keyword>
<comment type="similarity">
    <text evidence="2">Belongs to the ribonuclease III family.</text>
</comment>
<feature type="active site" evidence="8">
    <location>
        <position position="69"/>
    </location>
</feature>